<dbReference type="InterPro" id="IPR027417">
    <property type="entry name" value="P-loop_NTPase"/>
</dbReference>
<dbReference type="SUPFAM" id="SSF52540">
    <property type="entry name" value="P-loop containing nucleoside triphosphate hydrolases"/>
    <property type="match status" value="1"/>
</dbReference>
<proteinExistence type="predicted"/>
<evidence type="ECO:0000256" key="3">
    <source>
        <dbReference type="ARBA" id="ARBA00022806"/>
    </source>
</evidence>
<evidence type="ECO:0000256" key="6">
    <source>
        <dbReference type="SAM" id="MobiDB-lite"/>
    </source>
</evidence>
<feature type="compositionally biased region" description="Basic and acidic residues" evidence="6">
    <location>
        <begin position="493"/>
        <end position="503"/>
    </location>
</feature>
<feature type="domain" description="DNA2/NAM7 helicase-like C-terminal" evidence="8">
    <location>
        <begin position="1284"/>
        <end position="1477"/>
    </location>
</feature>
<feature type="region of interest" description="Disordered" evidence="6">
    <location>
        <begin position="624"/>
        <end position="660"/>
    </location>
</feature>
<feature type="compositionally biased region" description="Low complexity" evidence="6">
    <location>
        <begin position="632"/>
        <end position="649"/>
    </location>
</feature>
<gene>
    <name evidence="9" type="ORF">QBZ16_001662</name>
</gene>
<dbReference type="InterPro" id="IPR041679">
    <property type="entry name" value="DNA2/NAM7-like_C"/>
</dbReference>
<reference evidence="9" key="1">
    <citation type="submission" date="2021-01" db="EMBL/GenBank/DDBJ databases">
        <authorList>
            <person name="Eckstrom K.M.E."/>
        </authorList>
    </citation>
    <scope>NUCLEOTIDE SEQUENCE</scope>
    <source>
        <strain evidence="9">UVCC 0001</strain>
    </source>
</reference>
<dbReference type="GO" id="GO:0005694">
    <property type="term" value="C:chromosome"/>
    <property type="evidence" value="ECO:0007669"/>
    <property type="project" value="UniProtKB-ARBA"/>
</dbReference>
<dbReference type="PANTHER" id="PTHR10887:SF495">
    <property type="entry name" value="HELICASE SENATAXIN ISOFORM X1-RELATED"/>
    <property type="match status" value="1"/>
</dbReference>
<evidence type="ECO:0000259" key="7">
    <source>
        <dbReference type="Pfam" id="PF13086"/>
    </source>
</evidence>
<dbReference type="InterPro" id="IPR041677">
    <property type="entry name" value="DNA2/NAM7_AAA_11"/>
</dbReference>
<dbReference type="CDD" id="cd18808">
    <property type="entry name" value="SF1_C_Upf1"/>
    <property type="match status" value="1"/>
</dbReference>
<dbReference type="GO" id="GO:0004386">
    <property type="term" value="F:helicase activity"/>
    <property type="evidence" value="ECO:0007669"/>
    <property type="project" value="UniProtKB-KW"/>
</dbReference>
<dbReference type="GO" id="GO:0016787">
    <property type="term" value="F:hydrolase activity"/>
    <property type="evidence" value="ECO:0007669"/>
    <property type="project" value="UniProtKB-KW"/>
</dbReference>
<comment type="caution">
    <text evidence="9">The sequence shown here is derived from an EMBL/GenBank/DDBJ whole genome shotgun (WGS) entry which is preliminary data.</text>
</comment>
<keyword evidence="3" id="KW-0347">Helicase</keyword>
<dbReference type="FunFam" id="3.40.50.300:FF:000326">
    <property type="entry name" value="P-loop containing nucleoside triphosphate hydrolase"/>
    <property type="match status" value="1"/>
</dbReference>
<evidence type="ECO:0000256" key="2">
    <source>
        <dbReference type="ARBA" id="ARBA00022801"/>
    </source>
</evidence>
<evidence type="ECO:0000313" key="10">
    <source>
        <dbReference type="Proteomes" id="UP001255856"/>
    </source>
</evidence>
<evidence type="ECO:0000256" key="5">
    <source>
        <dbReference type="SAM" id="Coils"/>
    </source>
</evidence>
<feature type="region of interest" description="Disordered" evidence="6">
    <location>
        <begin position="481"/>
        <end position="512"/>
    </location>
</feature>
<keyword evidence="4" id="KW-0067">ATP-binding</keyword>
<name>A0AAD9MFV2_PROWI</name>
<dbReference type="GO" id="GO:0005524">
    <property type="term" value="F:ATP binding"/>
    <property type="evidence" value="ECO:0007669"/>
    <property type="project" value="UniProtKB-KW"/>
</dbReference>
<feature type="region of interest" description="Disordered" evidence="6">
    <location>
        <begin position="566"/>
        <end position="602"/>
    </location>
</feature>
<sequence>MCECDDAERLASALDAIPAAQGDEQLSVEPVLEVLAEPRLLRHASIVGAAGRALGFLIQHYELSIAESEEVYPGIPALLAHPDGTVRAWAQLTFDAWPPATREEAFLRSQDWQPVLEWLLQGAALSDAGQGTVISGDAERVLAMLDEGTRVTTIEALEQCVLCSLDAVNDQGGSSSLLESALWLLLEHVPRTCGRARASKGAERDPGAVARRAALRLVAAALGSPRCEASALGSLPAWLPALLASLSRACAAPSVLEDVGAALECAAAALQRDVACLERHVGREGEGAAPARVIPAVWELVTRQARPGAEDARPAPQQLAQIALRAGPTTFNHRLPGGFVPHTSISSTIADRLQAAGADAQRLARFDLGVVERPGYRDAAAVEVTGAARFAAERLLDAVASMLTRWAADARGYGGHTQPVDVAAWPPELTAGLAQAQRLPQLQAAARLFLEAATRVPWPGTLRALRAFHPASWPPEMEELASAHRAGGSGGVRETDDAGRDASSRAQPPKKTAMEQFKEAFGVRPLASQRPGRFGTQAAALPAPASFQPAAAAPPARVAEVVNLVEDSPSPPARPAQRPSESAKQTGAPAAAAGTSLRSEPPALGVRFSGTFCGRPVRSFGASVQARQGWDVSRPARPSSPRRAPVPLRRQGRAERPAEAEAAPVLTLDQLLARVLEWEPRALARGDGAGDADRDVAALRVLPRYPSVGAYVETLARLLVEEVRAHVQLALEETAAVGALEAGRRATSEDGVLTLRAMECQRVSDHVNCMWECPARGGPRFVADDLLLVCDAPRRRAGCEGGAAGAEGRLGRRKDALASSSTNAETAATHIDAPPPVFFCLVTSAEVRGQEARPRRRERQLVIKARGPLGIEGLVRAPGVLAVRVASMTPHCRQLAALARCPRLGACIRAFLLDPSAGSGGRATEDEKAEDENDAPPAILEKQLKAAIPADGLRAALAARYDPSQLAAIAAAASARLRAETGGGARLETVLVQGPPGTGKTSTLLGVLSVLLLEGKDSNAAVDELVCRVLQRGLLGRAGEERSVRVVRVGALQSTLELAASVHIDAVVARAESEDAGLSRASDLHHRRALDLESASGALAELQREIDALEARLAAAGGGAEDEGGRWVMEGDETLAKQLKGLLARKRDLQRQRSEAAAKFKAASEASTSRRRELRAAALAQADVVAGTLSGMGGSDLAAMLALHHAWAQRAQREHGDGGPGRAVAGAARWPAAATPQPPPNAASLLFDAIVCDEAAQAIEPSVLIPLHLLSPAGVLVMVGDPGLAQSLFERCQRAGARTLVLSHQYRMHPAISAWPAARFYGGRLKDAVTAADRAAPFHAQPCFAPLAFFDCREGSGRRGVRGSFENLEEVELARTLCLGLVRAYAAGAQSVAVLAPYAAQVARLRAAFEACEPLAHVQVSSIDGFQGREADVVVFSCVRARGQGRGGGSVGFLADVRRQNVALTRAKRALWVLGDAATLESNPSWGAFLHHCRGRGCLFRAERPYEALLRARR</sequence>
<feature type="compositionally biased region" description="Low complexity" evidence="6">
    <location>
        <begin position="575"/>
        <end position="593"/>
    </location>
</feature>
<feature type="domain" description="DNA2/NAM7 helicase helicase" evidence="7">
    <location>
        <begin position="1246"/>
        <end position="1282"/>
    </location>
</feature>
<dbReference type="Pfam" id="PF13087">
    <property type="entry name" value="AAA_12"/>
    <property type="match status" value="1"/>
</dbReference>
<dbReference type="InterPro" id="IPR047187">
    <property type="entry name" value="SF1_C_Upf1"/>
</dbReference>
<feature type="coiled-coil region" evidence="5">
    <location>
        <begin position="1092"/>
        <end position="1166"/>
    </location>
</feature>
<dbReference type="Pfam" id="PF13086">
    <property type="entry name" value="AAA_11"/>
    <property type="match status" value="2"/>
</dbReference>
<evidence type="ECO:0000256" key="4">
    <source>
        <dbReference type="ARBA" id="ARBA00022840"/>
    </source>
</evidence>
<dbReference type="InterPro" id="IPR045055">
    <property type="entry name" value="DNA2/NAM7-like"/>
</dbReference>
<dbReference type="Proteomes" id="UP001255856">
    <property type="component" value="Unassembled WGS sequence"/>
</dbReference>
<dbReference type="PANTHER" id="PTHR10887">
    <property type="entry name" value="DNA2/NAM7 HELICASE FAMILY"/>
    <property type="match status" value="1"/>
</dbReference>
<evidence type="ECO:0000259" key="8">
    <source>
        <dbReference type="Pfam" id="PF13087"/>
    </source>
</evidence>
<keyword evidence="10" id="KW-1185">Reference proteome</keyword>
<protein>
    <submittedName>
        <fullName evidence="9">Uncharacterized protein</fullName>
    </submittedName>
</protein>
<keyword evidence="5" id="KW-0175">Coiled coil</keyword>
<accession>A0AAD9MFV2</accession>
<evidence type="ECO:0000313" key="9">
    <source>
        <dbReference type="EMBL" id="KAK2075554.1"/>
    </source>
</evidence>
<dbReference type="Gene3D" id="3.40.50.300">
    <property type="entry name" value="P-loop containing nucleotide triphosphate hydrolases"/>
    <property type="match status" value="2"/>
</dbReference>
<keyword evidence="1" id="KW-0547">Nucleotide-binding</keyword>
<dbReference type="EMBL" id="JASFZW010000014">
    <property type="protein sequence ID" value="KAK2075554.1"/>
    <property type="molecule type" value="Genomic_DNA"/>
</dbReference>
<organism evidence="9 10">
    <name type="scientific">Prototheca wickerhamii</name>
    <dbReference type="NCBI Taxonomy" id="3111"/>
    <lineage>
        <taxon>Eukaryota</taxon>
        <taxon>Viridiplantae</taxon>
        <taxon>Chlorophyta</taxon>
        <taxon>core chlorophytes</taxon>
        <taxon>Trebouxiophyceae</taxon>
        <taxon>Chlorellales</taxon>
        <taxon>Chlorellaceae</taxon>
        <taxon>Prototheca</taxon>
    </lineage>
</organism>
<feature type="domain" description="DNA2/NAM7 helicase helicase" evidence="7">
    <location>
        <begin position="962"/>
        <end position="1200"/>
    </location>
</feature>
<evidence type="ECO:0000256" key="1">
    <source>
        <dbReference type="ARBA" id="ARBA00022741"/>
    </source>
</evidence>
<keyword evidence="2" id="KW-0378">Hydrolase</keyword>